<dbReference type="EMBL" id="BLXT01002832">
    <property type="protein sequence ID" value="GFN98223.1"/>
    <property type="molecule type" value="Genomic_DNA"/>
</dbReference>
<evidence type="ECO:0000313" key="1">
    <source>
        <dbReference type="EMBL" id="GFN98223.1"/>
    </source>
</evidence>
<accession>A0AAV3ZUW9</accession>
<comment type="caution">
    <text evidence="1">The sequence shown here is derived from an EMBL/GenBank/DDBJ whole genome shotgun (WGS) entry which is preliminary data.</text>
</comment>
<dbReference type="AlphaFoldDB" id="A0AAV3ZUW9"/>
<gene>
    <name evidence="1" type="ORF">PoB_002472900</name>
</gene>
<dbReference type="PANTHER" id="PTHR33064">
    <property type="entry name" value="POL PROTEIN"/>
    <property type="match status" value="1"/>
</dbReference>
<dbReference type="InterPro" id="IPR051320">
    <property type="entry name" value="Viral_Replic_Matur_Polypro"/>
</dbReference>
<dbReference type="Proteomes" id="UP000735302">
    <property type="component" value="Unassembled WGS sequence"/>
</dbReference>
<dbReference type="PANTHER" id="PTHR33064:SF29">
    <property type="entry name" value="PEPTIDASE A2 DOMAIN-CONTAINING PROTEIN-RELATED"/>
    <property type="match status" value="1"/>
</dbReference>
<dbReference type="SUPFAM" id="SSF56672">
    <property type="entry name" value="DNA/RNA polymerases"/>
    <property type="match status" value="1"/>
</dbReference>
<dbReference type="InterPro" id="IPR043128">
    <property type="entry name" value="Rev_trsase/Diguanyl_cyclase"/>
</dbReference>
<protein>
    <submittedName>
        <fullName evidence="1">Transposon tf2-12 polyprotein</fullName>
    </submittedName>
</protein>
<sequence>MDRHYKFLRMPFGMMNSGATLTHAVQMLLRGMDHVVDFVGDMLVDTTREDGVSTLKELIRRLQRGNFTVRFTKCMLGARMIDFSGHLLKERAIGLQDENVEKVRSAIQE</sequence>
<proteinExistence type="predicted"/>
<dbReference type="Gene3D" id="3.30.70.270">
    <property type="match status" value="1"/>
</dbReference>
<keyword evidence="2" id="KW-1185">Reference proteome</keyword>
<organism evidence="1 2">
    <name type="scientific">Plakobranchus ocellatus</name>
    <dbReference type="NCBI Taxonomy" id="259542"/>
    <lineage>
        <taxon>Eukaryota</taxon>
        <taxon>Metazoa</taxon>
        <taxon>Spiralia</taxon>
        <taxon>Lophotrochozoa</taxon>
        <taxon>Mollusca</taxon>
        <taxon>Gastropoda</taxon>
        <taxon>Heterobranchia</taxon>
        <taxon>Euthyneura</taxon>
        <taxon>Panpulmonata</taxon>
        <taxon>Sacoglossa</taxon>
        <taxon>Placobranchoidea</taxon>
        <taxon>Plakobranchidae</taxon>
        <taxon>Plakobranchus</taxon>
    </lineage>
</organism>
<dbReference type="InterPro" id="IPR043502">
    <property type="entry name" value="DNA/RNA_pol_sf"/>
</dbReference>
<name>A0AAV3ZUW9_9GAST</name>
<evidence type="ECO:0000313" key="2">
    <source>
        <dbReference type="Proteomes" id="UP000735302"/>
    </source>
</evidence>
<reference evidence="1 2" key="1">
    <citation type="journal article" date="2021" name="Elife">
        <title>Chloroplast acquisition without the gene transfer in kleptoplastic sea slugs, Plakobranchus ocellatus.</title>
        <authorList>
            <person name="Maeda T."/>
            <person name="Takahashi S."/>
            <person name="Yoshida T."/>
            <person name="Shimamura S."/>
            <person name="Takaki Y."/>
            <person name="Nagai Y."/>
            <person name="Toyoda A."/>
            <person name="Suzuki Y."/>
            <person name="Arimoto A."/>
            <person name="Ishii H."/>
            <person name="Satoh N."/>
            <person name="Nishiyama T."/>
            <person name="Hasebe M."/>
            <person name="Maruyama T."/>
            <person name="Minagawa J."/>
            <person name="Obokata J."/>
            <person name="Shigenobu S."/>
        </authorList>
    </citation>
    <scope>NUCLEOTIDE SEQUENCE [LARGE SCALE GENOMIC DNA]</scope>
</reference>